<feature type="repeat" description="PPR" evidence="1">
    <location>
        <begin position="178"/>
        <end position="212"/>
    </location>
</feature>
<dbReference type="EMBL" id="CAXAMN010006635">
    <property type="protein sequence ID" value="CAK9018380.1"/>
    <property type="molecule type" value="Genomic_DNA"/>
</dbReference>
<reference evidence="2 3" key="1">
    <citation type="submission" date="2024-02" db="EMBL/GenBank/DDBJ databases">
        <authorList>
            <person name="Chen Y."/>
            <person name="Shah S."/>
            <person name="Dougan E. K."/>
            <person name="Thang M."/>
            <person name="Chan C."/>
        </authorList>
    </citation>
    <scope>NUCLEOTIDE SEQUENCE [LARGE SCALE GENOMIC DNA]</scope>
</reference>
<feature type="repeat" description="PPR" evidence="1">
    <location>
        <begin position="331"/>
        <end position="365"/>
    </location>
</feature>
<dbReference type="InterPro" id="IPR036961">
    <property type="entry name" value="Kinesin_motor_dom_sf"/>
</dbReference>
<dbReference type="Pfam" id="PF13812">
    <property type="entry name" value="PPR_3"/>
    <property type="match status" value="2"/>
</dbReference>
<dbReference type="Gene3D" id="1.25.40.10">
    <property type="entry name" value="Tetratricopeptide repeat domain"/>
    <property type="match status" value="4"/>
</dbReference>
<evidence type="ECO:0000313" key="2">
    <source>
        <dbReference type="EMBL" id="CAK9018380.1"/>
    </source>
</evidence>
<name>A0ABP0JVY3_9DINO</name>
<accession>A0ABP0JVY3</accession>
<feature type="repeat" description="PPR" evidence="1">
    <location>
        <begin position="73"/>
        <end position="107"/>
    </location>
</feature>
<evidence type="ECO:0008006" key="4">
    <source>
        <dbReference type="Google" id="ProtNLM"/>
    </source>
</evidence>
<sequence length="655" mass="72346">MRFRGKDVARINLSISRCEKSASWRSALDLFAQLGGARDPISFNSSITACGRALQWEISLQLFQDAYHSSLADVISYNATIHALQWASRWQGALQLFETMPHAHVQPETSSFNAAIMAMRKGTLWAMALQLFQEMRPVRPDRITANALIRAGAEGEPRDAWKVALQIFQWMRELDLCDTISYNTVLASYAASRRWAEALAFFASMRGDTASPPRVVHPTRGAPDAVSYGAVASAAEKAAVWPVALQILEELVKQPELEVAEARVTFNIAISAAGKAAEWSKALQLLNESGLRRILPDVISFNGALNALTRAARWTQALELFAALRRCLQPSQISFSTLISASSSAGQWRIALHLLQQMIQEELQPGLVASNAALNAFESLGQWRRALELFVTLGDSPDAFTYSSLISCCEKAAVWQVALQLLAQWRWRGDSETSLARQLRGTPQERADFAVHPVADIGPKTGPCRGTQKAEEESSRSHLVMMLFLGTRDVHTGQLRTAGKLSFVDLASGIDVKMILLLLPSKCSMQAGSERLKRSEAVEATEEAKKKSLARPRRLLFGRRPCALVGPREQFRASLEDPEDLLVQRLGLATCNELRQTLEANAALRATKAFSGTTPCRCCHWIRVFLMHNPSIGDSSIWAKHSAWPRMRSSYGGSC</sequence>
<dbReference type="Pfam" id="PF01535">
    <property type="entry name" value="PPR"/>
    <property type="match status" value="2"/>
</dbReference>
<dbReference type="Proteomes" id="UP001642484">
    <property type="component" value="Unassembled WGS sequence"/>
</dbReference>
<dbReference type="InterPro" id="IPR002885">
    <property type="entry name" value="PPR_rpt"/>
</dbReference>
<dbReference type="PANTHER" id="PTHR47938">
    <property type="entry name" value="RESPIRATORY COMPLEX I CHAPERONE (CIA84), PUTATIVE (AFU_ORTHOLOGUE AFUA_2G06020)-RELATED"/>
    <property type="match status" value="1"/>
</dbReference>
<proteinExistence type="predicted"/>
<organism evidence="2 3">
    <name type="scientific">Durusdinium trenchii</name>
    <dbReference type="NCBI Taxonomy" id="1381693"/>
    <lineage>
        <taxon>Eukaryota</taxon>
        <taxon>Sar</taxon>
        <taxon>Alveolata</taxon>
        <taxon>Dinophyceae</taxon>
        <taxon>Suessiales</taxon>
        <taxon>Symbiodiniaceae</taxon>
        <taxon>Durusdinium</taxon>
    </lineage>
</organism>
<dbReference type="InterPro" id="IPR011990">
    <property type="entry name" value="TPR-like_helical_dom_sf"/>
</dbReference>
<dbReference type="NCBIfam" id="TIGR00756">
    <property type="entry name" value="PPR"/>
    <property type="match status" value="1"/>
</dbReference>
<evidence type="ECO:0000313" key="3">
    <source>
        <dbReference type="Proteomes" id="UP001642484"/>
    </source>
</evidence>
<dbReference type="PANTHER" id="PTHR47938:SF35">
    <property type="entry name" value="PENTATRICOPEPTIDE REPEAT-CONTAINING PROTEIN 4, MITOCHONDRIAL-RELATED"/>
    <property type="match status" value="1"/>
</dbReference>
<comment type="caution">
    <text evidence="2">The sequence shown here is derived from an EMBL/GenBank/DDBJ whole genome shotgun (WGS) entry which is preliminary data.</text>
</comment>
<keyword evidence="3" id="KW-1185">Reference proteome</keyword>
<evidence type="ECO:0000256" key="1">
    <source>
        <dbReference type="PROSITE-ProRule" id="PRU00708"/>
    </source>
</evidence>
<dbReference type="PROSITE" id="PS51375">
    <property type="entry name" value="PPR"/>
    <property type="match status" value="3"/>
</dbReference>
<dbReference type="Gene3D" id="3.40.850.10">
    <property type="entry name" value="Kinesin motor domain"/>
    <property type="match status" value="1"/>
</dbReference>
<gene>
    <name evidence="2" type="ORF">CCMP2556_LOCUS13247</name>
</gene>
<protein>
    <recommendedName>
        <fullName evidence="4">Pentatricopeptide repeat-containing protein, chloroplastic</fullName>
    </recommendedName>
</protein>